<evidence type="ECO:0000313" key="1">
    <source>
        <dbReference type="EMBL" id="CAK9024211.1"/>
    </source>
</evidence>
<dbReference type="EMBL" id="CAXAMM010010780">
    <property type="protein sequence ID" value="CAK9024211.1"/>
    <property type="molecule type" value="Genomic_DNA"/>
</dbReference>
<comment type="caution">
    <text evidence="1">The sequence shown here is derived from an EMBL/GenBank/DDBJ whole genome shotgun (WGS) entry which is preliminary data.</text>
</comment>
<sequence length="317" mass="34369">MQAGVPISGSALDELSAPAAEGSCFQVATGGLSFPVPLQPTGNIFIVLNWTNATEPCVAVVPHPEDCSTCSFGPDSCRANSRLEGPDKETLLSYQLPRQPFMLTDDLNARHEHSVCIREANGTVPSLRLLGRIAYYRKPQVSFIKNILIIGVRTFINPGWHEEIHLQCTNCSAASQVVVQPISYDSRCRSVTQQMLAALAVANRHEEMPASVDISELRNSQMEEAAQHGTTAGINCPVPSSGPCSGYADGAFAVGYRKSTDYDDTSHATFILDSSRRLTGHEKQIFFHHRSAICLYPGGPAAHGWLVGFAVVHMPFD</sequence>
<gene>
    <name evidence="1" type="ORF">SCF082_LOCUS16528</name>
</gene>
<reference evidence="1 2" key="1">
    <citation type="submission" date="2024-02" db="EMBL/GenBank/DDBJ databases">
        <authorList>
            <person name="Chen Y."/>
            <person name="Shah S."/>
            <person name="Dougan E. K."/>
            <person name="Thang M."/>
            <person name="Chan C."/>
        </authorList>
    </citation>
    <scope>NUCLEOTIDE SEQUENCE [LARGE SCALE GENOMIC DNA]</scope>
</reference>
<proteinExistence type="predicted"/>
<dbReference type="Proteomes" id="UP001642464">
    <property type="component" value="Unassembled WGS sequence"/>
</dbReference>
<keyword evidence="2" id="KW-1185">Reference proteome</keyword>
<evidence type="ECO:0000313" key="2">
    <source>
        <dbReference type="Proteomes" id="UP001642464"/>
    </source>
</evidence>
<accession>A0ABP0KBN0</accession>
<organism evidence="1 2">
    <name type="scientific">Durusdinium trenchii</name>
    <dbReference type="NCBI Taxonomy" id="1381693"/>
    <lineage>
        <taxon>Eukaryota</taxon>
        <taxon>Sar</taxon>
        <taxon>Alveolata</taxon>
        <taxon>Dinophyceae</taxon>
        <taxon>Suessiales</taxon>
        <taxon>Symbiodiniaceae</taxon>
        <taxon>Durusdinium</taxon>
    </lineage>
</organism>
<name>A0ABP0KBN0_9DINO</name>
<protein>
    <submittedName>
        <fullName evidence="1">Uncharacterized protein</fullName>
    </submittedName>
</protein>